<name>A0AC34QF19_9BILA</name>
<dbReference type="WBParaSite" id="JU765_v2.g15741.t3">
    <property type="protein sequence ID" value="JU765_v2.g15741.t3"/>
    <property type="gene ID" value="JU765_v2.g15741"/>
</dbReference>
<sequence length="162" mass="17909">MKFVVFCLVVLGVSAIERAKNLKIHQFASSKMKFAVFCLVILGVSAIEMEMSQDPLQCIAEHKPEIDALYKEANEVISNTNDEQTICSKLEELAIKAKAIVVISNTNGEQTICSKLDELAIKAKAIVVDTCQVPEAPFQIGLQLYYAKINLEKKTNCKVPFA</sequence>
<proteinExistence type="predicted"/>
<protein>
    <submittedName>
        <fullName evidence="2">Uncharacterized protein</fullName>
    </submittedName>
</protein>
<dbReference type="Proteomes" id="UP000887576">
    <property type="component" value="Unplaced"/>
</dbReference>
<reference evidence="2" key="1">
    <citation type="submission" date="2022-11" db="UniProtKB">
        <authorList>
            <consortium name="WormBaseParasite"/>
        </authorList>
    </citation>
    <scope>IDENTIFICATION</scope>
</reference>
<accession>A0AC34QF19</accession>
<evidence type="ECO:0000313" key="2">
    <source>
        <dbReference type="WBParaSite" id="JU765_v2.g15741.t3"/>
    </source>
</evidence>
<organism evidence="1 2">
    <name type="scientific">Panagrolaimus sp. JU765</name>
    <dbReference type="NCBI Taxonomy" id="591449"/>
    <lineage>
        <taxon>Eukaryota</taxon>
        <taxon>Metazoa</taxon>
        <taxon>Ecdysozoa</taxon>
        <taxon>Nematoda</taxon>
        <taxon>Chromadorea</taxon>
        <taxon>Rhabditida</taxon>
        <taxon>Tylenchina</taxon>
        <taxon>Panagrolaimomorpha</taxon>
        <taxon>Panagrolaimoidea</taxon>
        <taxon>Panagrolaimidae</taxon>
        <taxon>Panagrolaimus</taxon>
    </lineage>
</organism>
<evidence type="ECO:0000313" key="1">
    <source>
        <dbReference type="Proteomes" id="UP000887576"/>
    </source>
</evidence>